<dbReference type="OrthoDB" id="2646238at2759"/>
<sequence length="1030" mass="118436">MSSKYRSRRSLEPRSKSEGKLIVKFLRRSRENAPRELEGMPPRHSRGAPWFSGYASDLFRYFEEVRSLCECENCFDDQEWAKWVCWYTSSEVSDSWYEFVEDQLSWPEFVVAIVRLYPGSQKMDQQYSRNDLYSLVDSRARREIRTEEELMNYRLYFLDLATFLRVSKQLKADELEDLYVQVFDKEFQREIIQKMQRDDQRRHSDDPWPMEQVTYTAMRLLRKGFRSEQAQTSAEDYYEPRSDPESSLDKQHLSTKCFLPTATHDSLTNNVQGSTELSRYIECEKVPKLVSTSCAQPPSSSEKTKSEDRSPGRLVEAAAATCSETGEFSLSTNRILTTELQEAVELEQVEPALVEEPLTTKLPFKFEANYNTQRGFSFCSYRVSLMATGVSLQESYLRGRGNERSDLGIPAVSRNTHQLTNDLFRSKIPLKFEAERLEEHPKPTGVEVEGLETLTGSPETDRLAYKEVIDSHRAPQHMNHIESKVIARRIQIEEPSRLVIRRKPPDEVLQIEMLKHAARVDDLALEMFHGSAVPAIYILFKNPSRESTRALGIRTCRGSPAMLTKRSHVTALRVVAARTQIAAIAGYEEWGEWSTVWKLPQLRATATAARTTMAATRAIAMTTTTLLSADKRSYEVGGAVRWERCAMSADTELDGSEVRFDFETLYLRLCYSREAFYTDQRTQEARTAVQWEQGAVSADTGLDGPKVGFEFGTFYLHLSYSREARYLRWTTTVIQGAMTTYGESQRTIKEKICDAIRLSYYEWGGRAGRSDKAPDEAFHAVAQCMRRHLSNLNTTLLGFDIDGWRTEARKVPQRGDSRRILSAALDGSRFCLYFVLFCSQLRSSRVRDNYGQGRSHFEVRRKYERLQVATGAPNEGKSSMVQVLHVDRTQDTERICKIGTVEGYDEWGEQVQYPREGALTSQCEIEEEKEPLEGEGEEEERHLLATMAVVRMATTKPDVDRRLHDAGTAVRWIRGTVETNDELGGSRFRRDTYDEVQSWRKNLRRTMNERHSDVPRNEGEDYSSICDSSR</sequence>
<dbReference type="EMBL" id="KN831945">
    <property type="protein sequence ID" value="KIO14431.1"/>
    <property type="molecule type" value="Genomic_DNA"/>
</dbReference>
<organism evidence="2 3">
    <name type="scientific">Pisolithus tinctorius Marx 270</name>
    <dbReference type="NCBI Taxonomy" id="870435"/>
    <lineage>
        <taxon>Eukaryota</taxon>
        <taxon>Fungi</taxon>
        <taxon>Dikarya</taxon>
        <taxon>Basidiomycota</taxon>
        <taxon>Agaricomycotina</taxon>
        <taxon>Agaricomycetes</taxon>
        <taxon>Agaricomycetidae</taxon>
        <taxon>Boletales</taxon>
        <taxon>Sclerodermatineae</taxon>
        <taxon>Pisolithaceae</taxon>
        <taxon>Pisolithus</taxon>
    </lineage>
</organism>
<feature type="region of interest" description="Disordered" evidence="1">
    <location>
        <begin position="292"/>
        <end position="312"/>
    </location>
</feature>
<feature type="compositionally biased region" description="Polar residues" evidence="1">
    <location>
        <begin position="292"/>
        <end position="301"/>
    </location>
</feature>
<evidence type="ECO:0000313" key="3">
    <source>
        <dbReference type="Proteomes" id="UP000054217"/>
    </source>
</evidence>
<dbReference type="STRING" id="870435.A0A0C3PY25"/>
<dbReference type="AlphaFoldDB" id="A0A0C3PY25"/>
<accession>A0A0C3PY25</accession>
<feature type="region of interest" description="Disordered" evidence="1">
    <location>
        <begin position="1001"/>
        <end position="1030"/>
    </location>
</feature>
<keyword evidence="3" id="KW-1185">Reference proteome</keyword>
<feature type="compositionally biased region" description="Basic and acidic residues" evidence="1">
    <location>
        <begin position="238"/>
        <end position="252"/>
    </location>
</feature>
<dbReference type="InParanoid" id="A0A0C3PY25"/>
<dbReference type="Proteomes" id="UP000054217">
    <property type="component" value="Unassembled WGS sequence"/>
</dbReference>
<reference evidence="2 3" key="1">
    <citation type="submission" date="2014-04" db="EMBL/GenBank/DDBJ databases">
        <authorList>
            <consortium name="DOE Joint Genome Institute"/>
            <person name="Kuo A."/>
            <person name="Kohler A."/>
            <person name="Costa M.D."/>
            <person name="Nagy L.G."/>
            <person name="Floudas D."/>
            <person name="Copeland A."/>
            <person name="Barry K.W."/>
            <person name="Cichocki N."/>
            <person name="Veneault-Fourrey C."/>
            <person name="LaButti K."/>
            <person name="Lindquist E.A."/>
            <person name="Lipzen A."/>
            <person name="Lundell T."/>
            <person name="Morin E."/>
            <person name="Murat C."/>
            <person name="Sun H."/>
            <person name="Tunlid A."/>
            <person name="Henrissat B."/>
            <person name="Grigoriev I.V."/>
            <person name="Hibbett D.S."/>
            <person name="Martin F."/>
            <person name="Nordberg H.P."/>
            <person name="Cantor M.N."/>
            <person name="Hua S.X."/>
        </authorList>
    </citation>
    <scope>NUCLEOTIDE SEQUENCE [LARGE SCALE GENOMIC DNA]</scope>
    <source>
        <strain evidence="2 3">Marx 270</strain>
    </source>
</reference>
<feature type="region of interest" description="Disordered" evidence="1">
    <location>
        <begin position="231"/>
        <end position="252"/>
    </location>
</feature>
<dbReference type="HOGENOM" id="CLU_294416_0_0_1"/>
<gene>
    <name evidence="2" type="ORF">M404DRAFT_18596</name>
</gene>
<protein>
    <submittedName>
        <fullName evidence="2">Uncharacterized protein</fullName>
    </submittedName>
</protein>
<name>A0A0C3PY25_PISTI</name>
<evidence type="ECO:0000313" key="2">
    <source>
        <dbReference type="EMBL" id="KIO14431.1"/>
    </source>
</evidence>
<feature type="compositionally biased region" description="Basic and acidic residues" evidence="1">
    <location>
        <begin position="302"/>
        <end position="311"/>
    </location>
</feature>
<evidence type="ECO:0000256" key="1">
    <source>
        <dbReference type="SAM" id="MobiDB-lite"/>
    </source>
</evidence>
<proteinExistence type="predicted"/>
<reference evidence="3" key="2">
    <citation type="submission" date="2015-01" db="EMBL/GenBank/DDBJ databases">
        <title>Evolutionary Origins and Diversification of the Mycorrhizal Mutualists.</title>
        <authorList>
            <consortium name="DOE Joint Genome Institute"/>
            <consortium name="Mycorrhizal Genomics Consortium"/>
            <person name="Kohler A."/>
            <person name="Kuo A."/>
            <person name="Nagy L.G."/>
            <person name="Floudas D."/>
            <person name="Copeland A."/>
            <person name="Barry K.W."/>
            <person name="Cichocki N."/>
            <person name="Veneault-Fourrey C."/>
            <person name="LaButti K."/>
            <person name="Lindquist E.A."/>
            <person name="Lipzen A."/>
            <person name="Lundell T."/>
            <person name="Morin E."/>
            <person name="Murat C."/>
            <person name="Riley R."/>
            <person name="Ohm R."/>
            <person name="Sun H."/>
            <person name="Tunlid A."/>
            <person name="Henrissat B."/>
            <person name="Grigoriev I.V."/>
            <person name="Hibbett D.S."/>
            <person name="Martin F."/>
        </authorList>
    </citation>
    <scope>NUCLEOTIDE SEQUENCE [LARGE SCALE GENOMIC DNA]</scope>
    <source>
        <strain evidence="3">Marx 270</strain>
    </source>
</reference>
<feature type="compositionally biased region" description="Basic and acidic residues" evidence="1">
    <location>
        <begin position="1006"/>
        <end position="1019"/>
    </location>
</feature>